<feature type="transmembrane region" description="Helical" evidence="2">
    <location>
        <begin position="311"/>
        <end position="332"/>
    </location>
</feature>
<evidence type="ECO:0000256" key="1">
    <source>
        <dbReference type="ARBA" id="ARBA00010199"/>
    </source>
</evidence>
<dbReference type="InterPro" id="IPR002528">
    <property type="entry name" value="MATE_fam"/>
</dbReference>
<dbReference type="AlphaFoldDB" id="A0A267EVH9"/>
<comment type="similarity">
    <text evidence="1 2">Belongs to the multi antimicrobial extrusion (MATE) (TC 2.A.66.1) family.</text>
</comment>
<feature type="transmembrane region" description="Helical" evidence="2">
    <location>
        <begin position="348"/>
        <end position="371"/>
    </location>
</feature>
<feature type="transmembrane region" description="Helical" evidence="2">
    <location>
        <begin position="231"/>
        <end position="250"/>
    </location>
</feature>
<comment type="caution">
    <text evidence="3">The sequence shown here is derived from an EMBL/GenBank/DDBJ whole genome shotgun (WGS) entry which is preliminary data.</text>
</comment>
<keyword evidence="2" id="KW-0812">Transmembrane</keyword>
<evidence type="ECO:0000313" key="3">
    <source>
        <dbReference type="EMBL" id="PAA65456.1"/>
    </source>
</evidence>
<dbReference type="STRING" id="282301.A0A267EVH9"/>
<reference evidence="3 4" key="1">
    <citation type="submission" date="2017-06" db="EMBL/GenBank/DDBJ databases">
        <title>A platform for efficient transgenesis in Macrostomum lignano, a flatworm model organism for stem cell research.</title>
        <authorList>
            <person name="Berezikov E."/>
        </authorList>
    </citation>
    <scope>NUCLEOTIDE SEQUENCE [LARGE SCALE GENOMIC DNA]</scope>
    <source>
        <strain evidence="3">DV1</strain>
        <tissue evidence="3">Whole organism</tissue>
    </source>
</reference>
<dbReference type="GO" id="GO:0042910">
    <property type="term" value="F:xenobiotic transmembrane transporter activity"/>
    <property type="evidence" value="ECO:0007669"/>
    <property type="project" value="InterPro"/>
</dbReference>
<feature type="transmembrane region" description="Helical" evidence="2">
    <location>
        <begin position="412"/>
        <end position="433"/>
    </location>
</feature>
<keyword evidence="2" id="KW-1133">Transmembrane helix</keyword>
<protein>
    <recommendedName>
        <fullName evidence="2">Multidrug and toxin extrusion protein</fullName>
    </recommendedName>
</protein>
<name>A0A267EVH9_9PLAT</name>
<feature type="transmembrane region" description="Helical" evidence="2">
    <location>
        <begin position="281"/>
        <end position="299"/>
    </location>
</feature>
<accession>A0A267EVH9</accession>
<dbReference type="OrthoDB" id="2126698at2759"/>
<keyword evidence="2" id="KW-0472">Membrane</keyword>
<sequence>MTVLECFRELVWLLRRGFPMSATEFFYTLMMPTTLAFCGSLGTIDMDAAGLAISVYQLTVENCATSVRWGLMPFLAQTMGGTKKYRVGNFVQRGLLAGLLFTCVNWAVALNTGNLLILLGQDPVISAKSEQFLIILMPGCLAMNLCEALIAYTDTVGYLWPTLVIRCVSLLVNILLQYSLVLRGGFGIVGSAAALSFSLAICPLMQAVFIWCLNIHRYTWAGWSARAFMDWGKFLFTVLPCLLTQTLWIFGTEYGNFLAGLMGAAEIAAESVVFQLNQLGYLIPIGIGSALIARIGFYLGSQQAEKAIRVVATSLTFMACIGAFVGTVFYLLRHQVPKIFSLEPAAEAIYISLAPYLSFYTAFQLAAYPSIAALRACSYHMHLLFMNFIAYYIVSMPLGVSLAFAAGWQLSGLWLGFVLGSFTFFALPSLYLLRLDWRQKALDAHANAEMETDMELLNERQPLMLAAAATSAATAGNLHPAGASAMASYQLSASVSQRQRNAVRSKLPVLAAAVALLIGSLILRLLLPPRGPTAPAGHHGNGTASTTVGPVPVVRTTTMAMASAMATRLWT</sequence>
<dbReference type="PANTHER" id="PTHR11206">
    <property type="entry name" value="MULTIDRUG RESISTANCE PROTEIN"/>
    <property type="match status" value="1"/>
</dbReference>
<feature type="transmembrane region" description="Helical" evidence="2">
    <location>
        <begin position="507"/>
        <end position="527"/>
    </location>
</feature>
<organism evidence="3 4">
    <name type="scientific">Macrostomum lignano</name>
    <dbReference type="NCBI Taxonomy" id="282301"/>
    <lineage>
        <taxon>Eukaryota</taxon>
        <taxon>Metazoa</taxon>
        <taxon>Spiralia</taxon>
        <taxon>Lophotrochozoa</taxon>
        <taxon>Platyhelminthes</taxon>
        <taxon>Rhabditophora</taxon>
        <taxon>Macrostomorpha</taxon>
        <taxon>Macrostomida</taxon>
        <taxon>Macrostomidae</taxon>
        <taxon>Macrostomum</taxon>
    </lineage>
</organism>
<feature type="transmembrane region" description="Helical" evidence="2">
    <location>
        <begin position="158"/>
        <end position="176"/>
    </location>
</feature>
<dbReference type="Pfam" id="PF01554">
    <property type="entry name" value="MatE"/>
    <property type="match status" value="2"/>
</dbReference>
<dbReference type="Proteomes" id="UP000215902">
    <property type="component" value="Unassembled WGS sequence"/>
</dbReference>
<evidence type="ECO:0000256" key="2">
    <source>
        <dbReference type="RuleBase" id="RU004914"/>
    </source>
</evidence>
<keyword evidence="4" id="KW-1185">Reference proteome</keyword>
<feature type="transmembrane region" description="Helical" evidence="2">
    <location>
        <begin position="383"/>
        <end position="406"/>
    </location>
</feature>
<feature type="transmembrane region" description="Helical" evidence="2">
    <location>
        <begin position="95"/>
        <end position="120"/>
    </location>
</feature>
<gene>
    <name evidence="3" type="ORF">BOX15_Mlig020709g1</name>
</gene>
<dbReference type="GO" id="GO:0016020">
    <property type="term" value="C:membrane"/>
    <property type="evidence" value="ECO:0007669"/>
    <property type="project" value="InterPro"/>
</dbReference>
<proteinExistence type="inferred from homology"/>
<feature type="transmembrane region" description="Helical" evidence="2">
    <location>
        <begin position="188"/>
        <end position="211"/>
    </location>
</feature>
<dbReference type="EMBL" id="NIVC01001651">
    <property type="protein sequence ID" value="PAA65456.1"/>
    <property type="molecule type" value="Genomic_DNA"/>
</dbReference>
<feature type="transmembrane region" description="Helical" evidence="2">
    <location>
        <begin position="132"/>
        <end position="152"/>
    </location>
</feature>
<feature type="transmembrane region" description="Helical" evidence="2">
    <location>
        <begin position="25"/>
        <end position="44"/>
    </location>
</feature>
<dbReference type="GO" id="GO:0015297">
    <property type="term" value="F:antiporter activity"/>
    <property type="evidence" value="ECO:0007669"/>
    <property type="project" value="InterPro"/>
</dbReference>
<evidence type="ECO:0000313" key="4">
    <source>
        <dbReference type="Proteomes" id="UP000215902"/>
    </source>
</evidence>